<dbReference type="GO" id="GO:0005886">
    <property type="term" value="C:plasma membrane"/>
    <property type="evidence" value="ECO:0007669"/>
    <property type="project" value="UniProtKB-SubCell"/>
</dbReference>
<dbReference type="Pfam" id="PF08395">
    <property type="entry name" value="7tm_7"/>
    <property type="match status" value="1"/>
</dbReference>
<evidence type="ECO:0000256" key="6">
    <source>
        <dbReference type="RuleBase" id="RU363108"/>
    </source>
</evidence>
<keyword evidence="6" id="KW-0807">Transducer</keyword>
<keyword evidence="5 6" id="KW-0472">Membrane</keyword>
<gene>
    <name evidence="7" type="ORF">CHIRRI_LOCUS11374</name>
</gene>
<evidence type="ECO:0000256" key="2">
    <source>
        <dbReference type="ARBA" id="ARBA00022475"/>
    </source>
</evidence>
<comment type="similarity">
    <text evidence="6">Belongs to the insect chemoreceptor superfamily. Gustatory receptor (GR) family.</text>
</comment>
<dbReference type="GO" id="GO:0007165">
    <property type="term" value="P:signal transduction"/>
    <property type="evidence" value="ECO:0007669"/>
    <property type="project" value="UniProtKB-KW"/>
</dbReference>
<keyword evidence="2 6" id="KW-1003">Cell membrane</keyword>
<evidence type="ECO:0000256" key="3">
    <source>
        <dbReference type="ARBA" id="ARBA00022692"/>
    </source>
</evidence>
<comment type="subcellular location">
    <subcellularLocation>
        <location evidence="1 6">Cell membrane</location>
        <topology evidence="1 6">Multi-pass membrane protein</topology>
    </subcellularLocation>
</comment>
<keyword evidence="6" id="KW-0675">Receptor</keyword>
<feature type="transmembrane region" description="Helical" evidence="6">
    <location>
        <begin position="94"/>
        <end position="116"/>
    </location>
</feature>
<evidence type="ECO:0000313" key="7">
    <source>
        <dbReference type="EMBL" id="CAG9808536.1"/>
    </source>
</evidence>
<keyword evidence="3 6" id="KW-0812">Transmembrane</keyword>
<keyword evidence="8" id="KW-1185">Reference proteome</keyword>
<comment type="caution">
    <text evidence="6">Lacks conserved residue(s) required for the propagation of feature annotation.</text>
</comment>
<feature type="transmembrane region" description="Helical" evidence="6">
    <location>
        <begin position="52"/>
        <end position="74"/>
    </location>
</feature>
<keyword evidence="4 6" id="KW-1133">Transmembrane helix</keyword>
<evidence type="ECO:0000256" key="1">
    <source>
        <dbReference type="ARBA" id="ARBA00004651"/>
    </source>
</evidence>
<comment type="function">
    <text evidence="6">Gustatory receptor which mediates acceptance or avoidance behavior, depending on its substrates.</text>
</comment>
<evidence type="ECO:0000313" key="8">
    <source>
        <dbReference type="Proteomes" id="UP001153620"/>
    </source>
</evidence>
<dbReference type="GO" id="GO:0050909">
    <property type="term" value="P:sensory perception of taste"/>
    <property type="evidence" value="ECO:0007669"/>
    <property type="project" value="InterPro"/>
</dbReference>
<dbReference type="OrthoDB" id="6478931at2759"/>
<feature type="transmembrane region" description="Helical" evidence="6">
    <location>
        <begin position="152"/>
        <end position="173"/>
    </location>
</feature>
<name>A0A9N9S1Y1_9DIPT</name>
<organism evidence="7 8">
    <name type="scientific">Chironomus riparius</name>
    <dbReference type="NCBI Taxonomy" id="315576"/>
    <lineage>
        <taxon>Eukaryota</taxon>
        <taxon>Metazoa</taxon>
        <taxon>Ecdysozoa</taxon>
        <taxon>Arthropoda</taxon>
        <taxon>Hexapoda</taxon>
        <taxon>Insecta</taxon>
        <taxon>Pterygota</taxon>
        <taxon>Neoptera</taxon>
        <taxon>Endopterygota</taxon>
        <taxon>Diptera</taxon>
        <taxon>Nematocera</taxon>
        <taxon>Chironomoidea</taxon>
        <taxon>Chironomidae</taxon>
        <taxon>Chironominae</taxon>
        <taxon>Chironomus</taxon>
    </lineage>
</organism>
<dbReference type="EMBL" id="OU895879">
    <property type="protein sequence ID" value="CAG9808536.1"/>
    <property type="molecule type" value="Genomic_DNA"/>
</dbReference>
<sequence length="309" mass="35865">MAIVNRAQQIDSKKTFRSPILESLDGLFYVSKFFGLIPYSLSDYITKKRLQLSSFGCAFSVLSCIFYIVAYHILMSETMIERDSENKISTLTAIIGMFIIYLEPFMMTIDILAALINQTALIDVFDRLQEIDNKLEKENVYLDNRQNRFTSAVFLIIFIICELGIGYAVVFIFREEFSIIQALTWFISCIPLFIDVIAKTWFLMLILLVQSRLRAINTYLNEIKRSFQERKLRHVKAVELKPSRKDNLFMETVGYLEKEIYSTTSGKMDGWNYWEEARNNKTNKVGDVNNLSGVKSMKKIIQVAPYKGR</sequence>
<evidence type="ECO:0000256" key="4">
    <source>
        <dbReference type="ARBA" id="ARBA00022989"/>
    </source>
</evidence>
<evidence type="ECO:0000256" key="5">
    <source>
        <dbReference type="ARBA" id="ARBA00023136"/>
    </source>
</evidence>
<dbReference type="Proteomes" id="UP001153620">
    <property type="component" value="Chromosome 3"/>
</dbReference>
<proteinExistence type="inferred from homology"/>
<dbReference type="AlphaFoldDB" id="A0A9N9S1Y1"/>
<protein>
    <recommendedName>
        <fullName evidence="6">Gustatory receptor</fullName>
    </recommendedName>
</protein>
<feature type="transmembrane region" description="Helical" evidence="6">
    <location>
        <begin position="185"/>
        <end position="209"/>
    </location>
</feature>
<reference evidence="7" key="1">
    <citation type="submission" date="2022-01" db="EMBL/GenBank/DDBJ databases">
        <authorList>
            <person name="King R."/>
        </authorList>
    </citation>
    <scope>NUCLEOTIDE SEQUENCE</scope>
</reference>
<accession>A0A9N9S1Y1</accession>
<reference evidence="7" key="2">
    <citation type="submission" date="2022-10" db="EMBL/GenBank/DDBJ databases">
        <authorList>
            <consortium name="ENA_rothamsted_submissions"/>
            <consortium name="culmorum"/>
            <person name="King R."/>
        </authorList>
    </citation>
    <scope>NUCLEOTIDE SEQUENCE</scope>
</reference>
<dbReference type="InterPro" id="IPR013604">
    <property type="entry name" value="7TM_chemorcpt"/>
</dbReference>